<dbReference type="InterPro" id="IPR036291">
    <property type="entry name" value="NAD(P)-bd_dom_sf"/>
</dbReference>
<evidence type="ECO:0000256" key="1">
    <source>
        <dbReference type="ARBA" id="ARBA00006484"/>
    </source>
</evidence>
<protein>
    <recommendedName>
        <fullName evidence="3">Ketoreductase domain-containing protein</fullName>
    </recommendedName>
</protein>
<dbReference type="AlphaFoldDB" id="A0AB33ECJ7"/>
<evidence type="ECO:0000259" key="3">
    <source>
        <dbReference type="SMART" id="SM00822"/>
    </source>
</evidence>
<dbReference type="InterPro" id="IPR020904">
    <property type="entry name" value="Sc_DH/Rdtase_CS"/>
</dbReference>
<name>A0AB33ECJ7_9PSED</name>
<dbReference type="Gene3D" id="3.40.50.720">
    <property type="entry name" value="NAD(P)-binding Rossmann-like Domain"/>
    <property type="match status" value="1"/>
</dbReference>
<proteinExistence type="inferred from homology"/>
<sequence length="286" mass="31056">MKRVLLVGASGGVGQAVAKRLLNSGYEVWGSAHDALDLERTQRDIPDLRHGFVADLSSPDNGRAQLEVALSRSKAPLVGVIGCAGISSLGPLETAPLDVLRRVMEVNVLGNLAAYQVAMPYLRETAGRFIFLGSFLGKVGSPLMGHYVASKYALEGLADVMRLEAGQWDVSVSLIEPGGIKTSMLASFNESLDTRLQSMGEEERRHYGPYYDQYKQFSTSSESELLTPDDAACAVQHVLETEYPKPRYPLGNAVGLLEQRKTASDEEMDAFWRGLMPGISKLGTFG</sequence>
<evidence type="ECO:0000256" key="2">
    <source>
        <dbReference type="ARBA" id="ARBA00023002"/>
    </source>
</evidence>
<dbReference type="EMBL" id="CP023466">
    <property type="protein sequence ID" value="ATE78197.1"/>
    <property type="molecule type" value="Genomic_DNA"/>
</dbReference>
<dbReference type="PROSITE" id="PS00061">
    <property type="entry name" value="ADH_SHORT"/>
    <property type="match status" value="1"/>
</dbReference>
<reference evidence="4 5" key="1">
    <citation type="submission" date="2017-09" db="EMBL/GenBank/DDBJ databases">
        <title>Complete Genome sequence of Lysobacter capsici KNU-15.</title>
        <authorList>
            <person name="Kim M.-C."/>
            <person name="Yi H."/>
            <person name="Lee D.-W."/>
            <person name="Shin J.-H."/>
        </authorList>
    </citation>
    <scope>NUCLEOTIDE SEQUENCE [LARGE SCALE GENOMIC DNA]</scope>
    <source>
        <strain evidence="4 5">KNU-15</strain>
    </source>
</reference>
<dbReference type="RefSeq" id="WP_096480485.1">
    <property type="nucleotide sequence ID" value="NZ_CP023466.1"/>
</dbReference>
<dbReference type="Pfam" id="PF00106">
    <property type="entry name" value="adh_short"/>
    <property type="match status" value="1"/>
</dbReference>
<evidence type="ECO:0000313" key="4">
    <source>
        <dbReference type="EMBL" id="ATE78197.1"/>
    </source>
</evidence>
<comment type="similarity">
    <text evidence="1">Belongs to the short-chain dehydrogenases/reductases (SDR) family.</text>
</comment>
<dbReference type="InterPro" id="IPR057326">
    <property type="entry name" value="KR_dom"/>
</dbReference>
<accession>A0AB33ECJ7</accession>
<dbReference type="SUPFAM" id="SSF51735">
    <property type="entry name" value="NAD(P)-binding Rossmann-fold domains"/>
    <property type="match status" value="1"/>
</dbReference>
<gene>
    <name evidence="4" type="ORF">CNN82_17825</name>
</gene>
<keyword evidence="2" id="KW-0560">Oxidoreductase</keyword>
<dbReference type="GO" id="GO:0016491">
    <property type="term" value="F:oxidoreductase activity"/>
    <property type="evidence" value="ECO:0007669"/>
    <property type="project" value="UniProtKB-KW"/>
</dbReference>
<evidence type="ECO:0000313" key="5">
    <source>
        <dbReference type="Proteomes" id="UP000218385"/>
    </source>
</evidence>
<dbReference type="GO" id="GO:0016020">
    <property type="term" value="C:membrane"/>
    <property type="evidence" value="ECO:0007669"/>
    <property type="project" value="TreeGrafter"/>
</dbReference>
<dbReference type="Proteomes" id="UP000218385">
    <property type="component" value="Chromosome"/>
</dbReference>
<dbReference type="PANTHER" id="PTHR44196">
    <property type="entry name" value="DEHYDROGENASE/REDUCTASE SDR FAMILY MEMBER 7B"/>
    <property type="match status" value="1"/>
</dbReference>
<feature type="domain" description="Ketoreductase" evidence="3">
    <location>
        <begin position="2"/>
        <end position="178"/>
    </location>
</feature>
<dbReference type="InterPro" id="IPR002347">
    <property type="entry name" value="SDR_fam"/>
</dbReference>
<dbReference type="PRINTS" id="PR00081">
    <property type="entry name" value="GDHRDH"/>
</dbReference>
<dbReference type="PANTHER" id="PTHR44196:SF1">
    <property type="entry name" value="DEHYDROGENASE_REDUCTASE SDR FAMILY MEMBER 7B"/>
    <property type="match status" value="1"/>
</dbReference>
<organism evidence="4 5">
    <name type="scientific">Pseudomonas frederiksbergensis</name>
    <dbReference type="NCBI Taxonomy" id="104087"/>
    <lineage>
        <taxon>Bacteria</taxon>
        <taxon>Pseudomonadati</taxon>
        <taxon>Pseudomonadota</taxon>
        <taxon>Gammaproteobacteria</taxon>
        <taxon>Pseudomonadales</taxon>
        <taxon>Pseudomonadaceae</taxon>
        <taxon>Pseudomonas</taxon>
    </lineage>
</organism>
<dbReference type="SMART" id="SM00822">
    <property type="entry name" value="PKS_KR"/>
    <property type="match status" value="1"/>
</dbReference>